<reference evidence="1" key="2">
    <citation type="submission" date="2021-09" db="EMBL/GenBank/DDBJ databases">
        <authorList>
            <person name="Gilroy R."/>
        </authorList>
    </citation>
    <scope>NUCLEOTIDE SEQUENCE</scope>
    <source>
        <strain evidence="1">ChiGjej2B2-7701</strain>
    </source>
</reference>
<evidence type="ECO:0000313" key="1">
    <source>
        <dbReference type="EMBL" id="HJG30280.1"/>
    </source>
</evidence>
<dbReference type="EMBL" id="DYVF01000021">
    <property type="protein sequence ID" value="HJG30280.1"/>
    <property type="molecule type" value="Genomic_DNA"/>
</dbReference>
<name>A0A921LQS1_9ACTN</name>
<comment type="caution">
    <text evidence="1">The sequence shown here is derived from an EMBL/GenBank/DDBJ whole genome shotgun (WGS) entry which is preliminary data.</text>
</comment>
<organism evidence="1 2">
    <name type="scientific">Collinsella ihumii</name>
    <dbReference type="NCBI Taxonomy" id="1720204"/>
    <lineage>
        <taxon>Bacteria</taxon>
        <taxon>Bacillati</taxon>
        <taxon>Actinomycetota</taxon>
        <taxon>Coriobacteriia</taxon>
        <taxon>Coriobacteriales</taxon>
        <taxon>Coriobacteriaceae</taxon>
        <taxon>Collinsella</taxon>
    </lineage>
</organism>
<proteinExistence type="predicted"/>
<dbReference type="Proteomes" id="UP000746751">
    <property type="component" value="Unassembled WGS sequence"/>
</dbReference>
<accession>A0A921LQS1</accession>
<reference evidence="1" key="1">
    <citation type="journal article" date="2021" name="PeerJ">
        <title>Extensive microbial diversity within the chicken gut microbiome revealed by metagenomics and culture.</title>
        <authorList>
            <person name="Gilroy R."/>
            <person name="Ravi A."/>
            <person name="Getino M."/>
            <person name="Pursley I."/>
            <person name="Horton D.L."/>
            <person name="Alikhan N.F."/>
            <person name="Baker D."/>
            <person name="Gharbi K."/>
            <person name="Hall N."/>
            <person name="Watson M."/>
            <person name="Adriaenssens E.M."/>
            <person name="Foster-Nyarko E."/>
            <person name="Jarju S."/>
            <person name="Secka A."/>
            <person name="Antonio M."/>
            <person name="Oren A."/>
            <person name="Chaudhuri R.R."/>
            <person name="La Ragione R."/>
            <person name="Hildebrand F."/>
            <person name="Pallen M.J."/>
        </authorList>
    </citation>
    <scope>NUCLEOTIDE SEQUENCE</scope>
    <source>
        <strain evidence="1">ChiGjej2B2-7701</strain>
    </source>
</reference>
<protein>
    <submittedName>
        <fullName evidence="1">Uncharacterized protein</fullName>
    </submittedName>
</protein>
<dbReference type="AlphaFoldDB" id="A0A921LQS1"/>
<gene>
    <name evidence="1" type="ORF">K8U80_02660</name>
</gene>
<evidence type="ECO:0000313" key="2">
    <source>
        <dbReference type="Proteomes" id="UP000746751"/>
    </source>
</evidence>
<sequence>MDERHETRVLLYESGPDEEQLRIEGFIDHAGSLRVRQTSAGPLTRWCFEETPHDVEMSIDAEGVRALMALLGLDAAEQLPAALQIRFAGYDGAMRLRECLKEGGVPYAVNEAQIVR</sequence>